<evidence type="ECO:0000313" key="1">
    <source>
        <dbReference type="EMBL" id="MBG0739211.1"/>
    </source>
</evidence>
<dbReference type="RefSeq" id="WP_196396144.1">
    <property type="nucleotide sequence ID" value="NZ_JADNYM010000007.1"/>
</dbReference>
<evidence type="ECO:0000313" key="2">
    <source>
        <dbReference type="Proteomes" id="UP000655366"/>
    </source>
</evidence>
<dbReference type="AlphaFoldDB" id="A0A931G3Z4"/>
<organism evidence="1 2">
    <name type="scientific">Arthrobacter terrae</name>
    <dbReference type="NCBI Taxonomy" id="2935737"/>
    <lineage>
        <taxon>Bacteria</taxon>
        <taxon>Bacillati</taxon>
        <taxon>Actinomycetota</taxon>
        <taxon>Actinomycetes</taxon>
        <taxon>Micrococcales</taxon>
        <taxon>Micrococcaceae</taxon>
        <taxon>Arthrobacter</taxon>
    </lineage>
</organism>
<dbReference type="Proteomes" id="UP000655366">
    <property type="component" value="Unassembled WGS sequence"/>
</dbReference>
<dbReference type="EMBL" id="JADNYM010000007">
    <property type="protein sequence ID" value="MBG0739211.1"/>
    <property type="molecule type" value="Genomic_DNA"/>
</dbReference>
<reference evidence="1 2" key="1">
    <citation type="submission" date="2020-11" db="EMBL/GenBank/DDBJ databases">
        <title>Arthrobacter antarcticus sp. nov., isolated from Antarctic Soil.</title>
        <authorList>
            <person name="Li J."/>
        </authorList>
    </citation>
    <scope>NUCLEOTIDE SEQUENCE [LARGE SCALE GENOMIC DNA]</scope>
    <source>
        <strain evidence="1 2">Z1-20</strain>
    </source>
</reference>
<proteinExistence type="predicted"/>
<protein>
    <submittedName>
        <fullName evidence="1">Uncharacterized protein</fullName>
    </submittedName>
</protein>
<keyword evidence="2" id="KW-1185">Reference proteome</keyword>
<accession>A0A931G3Z4</accession>
<name>A0A931G3Z4_9MICC</name>
<sequence>MEKYFEKLSRLGSPGLLRLMQGPPPCIVVAGTAAKAEALIAAGFTHALAPMLFLVKAKGTVREEGHRVGAEVQAVMETVHAARYF</sequence>
<comment type="caution">
    <text evidence="1">The sequence shown here is derived from an EMBL/GenBank/DDBJ whole genome shotgun (WGS) entry which is preliminary data.</text>
</comment>
<gene>
    <name evidence="1" type="ORF">IV500_07380</name>
</gene>